<evidence type="ECO:0008006" key="9">
    <source>
        <dbReference type="Google" id="ProtNLM"/>
    </source>
</evidence>
<comment type="subcellular location">
    <subcellularLocation>
        <location evidence="1">Membrane</location>
        <topology evidence="1">Multi-pass membrane protein</topology>
    </subcellularLocation>
</comment>
<evidence type="ECO:0000256" key="6">
    <source>
        <dbReference type="SAM" id="Phobius"/>
    </source>
</evidence>
<feature type="compositionally biased region" description="Basic residues" evidence="5">
    <location>
        <begin position="661"/>
        <end position="674"/>
    </location>
</feature>
<feature type="transmembrane region" description="Helical" evidence="6">
    <location>
        <begin position="168"/>
        <end position="192"/>
    </location>
</feature>
<evidence type="ECO:0000256" key="2">
    <source>
        <dbReference type="ARBA" id="ARBA00022692"/>
    </source>
</evidence>
<name>A0A8H7EM71_9FUNG</name>
<protein>
    <recommendedName>
        <fullName evidence="9">G-protein coupled receptors family 2 profile 2 domain-containing protein</fullName>
    </recommendedName>
</protein>
<dbReference type="GO" id="GO:0007189">
    <property type="term" value="P:adenylate cyclase-activating G protein-coupled receptor signaling pathway"/>
    <property type="evidence" value="ECO:0007669"/>
    <property type="project" value="TreeGrafter"/>
</dbReference>
<reference evidence="7" key="1">
    <citation type="submission" date="2020-01" db="EMBL/GenBank/DDBJ databases">
        <title>Genome Sequencing of Three Apophysomyces-Like Fungal Strains Confirms a Novel Fungal Genus in the Mucoromycota with divergent Burkholderia-like Endosymbiotic Bacteria.</title>
        <authorList>
            <person name="Stajich J.E."/>
            <person name="Macias A.M."/>
            <person name="Carter-House D."/>
            <person name="Lovett B."/>
            <person name="Kasson L.R."/>
            <person name="Berry K."/>
            <person name="Grigoriev I."/>
            <person name="Chang Y."/>
            <person name="Spatafora J."/>
            <person name="Kasson M.T."/>
        </authorList>
    </citation>
    <scope>NUCLEOTIDE SEQUENCE</scope>
    <source>
        <strain evidence="7">NRRL A-21654</strain>
    </source>
</reference>
<feature type="compositionally biased region" description="Acidic residues" evidence="5">
    <location>
        <begin position="590"/>
        <end position="600"/>
    </location>
</feature>
<keyword evidence="4 6" id="KW-0472">Membrane</keyword>
<dbReference type="GO" id="GO:0005886">
    <property type="term" value="C:plasma membrane"/>
    <property type="evidence" value="ECO:0007669"/>
    <property type="project" value="TreeGrafter"/>
</dbReference>
<evidence type="ECO:0000256" key="4">
    <source>
        <dbReference type="ARBA" id="ARBA00023136"/>
    </source>
</evidence>
<evidence type="ECO:0000256" key="1">
    <source>
        <dbReference type="ARBA" id="ARBA00004141"/>
    </source>
</evidence>
<feature type="region of interest" description="Disordered" evidence="5">
    <location>
        <begin position="402"/>
        <end position="490"/>
    </location>
</feature>
<feature type="compositionally biased region" description="Low complexity" evidence="5">
    <location>
        <begin position="541"/>
        <end position="556"/>
    </location>
</feature>
<keyword evidence="8" id="KW-1185">Reference proteome</keyword>
<evidence type="ECO:0000256" key="3">
    <source>
        <dbReference type="ARBA" id="ARBA00022989"/>
    </source>
</evidence>
<feature type="region of interest" description="Disordered" evidence="5">
    <location>
        <begin position="232"/>
        <end position="251"/>
    </location>
</feature>
<dbReference type="PANTHER" id="PTHR23112:SF47">
    <property type="entry name" value="G-PROTEIN COUPLED RECEPTOR 157"/>
    <property type="match status" value="1"/>
</dbReference>
<dbReference type="EMBL" id="JABAYA010000141">
    <property type="protein sequence ID" value="KAF7723737.1"/>
    <property type="molecule type" value="Genomic_DNA"/>
</dbReference>
<evidence type="ECO:0000313" key="8">
    <source>
        <dbReference type="Proteomes" id="UP000605846"/>
    </source>
</evidence>
<proteinExistence type="predicted"/>
<dbReference type="PRINTS" id="PR01217">
    <property type="entry name" value="PRICHEXTENSN"/>
</dbReference>
<dbReference type="AlphaFoldDB" id="A0A8H7EM71"/>
<dbReference type="Gene3D" id="1.20.1070.10">
    <property type="entry name" value="Rhodopsin 7-helix transmembrane proteins"/>
    <property type="match status" value="1"/>
</dbReference>
<evidence type="ECO:0000313" key="7">
    <source>
        <dbReference type="EMBL" id="KAF7723737.1"/>
    </source>
</evidence>
<feature type="transmembrane region" description="Helical" evidence="6">
    <location>
        <begin position="30"/>
        <end position="49"/>
    </location>
</feature>
<feature type="compositionally biased region" description="Low complexity" evidence="5">
    <location>
        <begin position="427"/>
        <end position="474"/>
    </location>
</feature>
<accession>A0A8H7EM71</accession>
<feature type="transmembrane region" description="Helical" evidence="6">
    <location>
        <begin position="141"/>
        <end position="162"/>
    </location>
</feature>
<feature type="compositionally biased region" description="Basic and acidic residues" evidence="5">
    <location>
        <begin position="413"/>
        <end position="424"/>
    </location>
</feature>
<feature type="region of interest" description="Disordered" evidence="5">
    <location>
        <begin position="533"/>
        <end position="610"/>
    </location>
</feature>
<dbReference type="PANTHER" id="PTHR23112">
    <property type="entry name" value="G PROTEIN-COUPLED RECEPTOR 157-RELATED"/>
    <property type="match status" value="1"/>
</dbReference>
<feature type="transmembrane region" description="Helical" evidence="6">
    <location>
        <begin position="76"/>
        <end position="98"/>
    </location>
</feature>
<keyword evidence="3 6" id="KW-1133">Transmembrane helix</keyword>
<dbReference type="GO" id="GO:0004930">
    <property type="term" value="F:G protein-coupled receptor activity"/>
    <property type="evidence" value="ECO:0007669"/>
    <property type="project" value="TreeGrafter"/>
</dbReference>
<keyword evidence="2 6" id="KW-0812">Transmembrane</keyword>
<feature type="compositionally biased region" description="Pro residues" evidence="5">
    <location>
        <begin position="636"/>
        <end position="654"/>
    </location>
</feature>
<dbReference type="Proteomes" id="UP000605846">
    <property type="component" value="Unassembled WGS sequence"/>
</dbReference>
<comment type="caution">
    <text evidence="7">The sequence shown here is derived from an EMBL/GenBank/DDBJ whole genome shotgun (WGS) entry which is preliminary data.</text>
</comment>
<sequence>MICMALAMVGLNLTVIILLKLAAPESLEKYYFAAIFLVGILTFSIPLGVNSPFTDRNQCWYQYYYYGDSTRDFTWLWYYSWILFASLFAVICSAITIWRLTKEKDNFAGTLNMRRSSRSTDTFRRGPVDRKEAFKKIVGHCVYYPIVPILCRVWGVAIEFLLVQEKSVPFGLFLIDRVFSSVQGVMIAIIYFTDPAVIDVGREYLLYIRSCYVDDYYYVHFSCEKEPVAEHTEEEGYQQEMPNVAGPSRQQPEWTSATKETKQELYTVNLTDRCIYIRDLARLVNKQRMIKLNPCQRSKKSLPVSTALRHWYPLTRICRGERRPFSERLPMRRVHHTSILSFDWESETSVNTATKGGQNANIARPITSDTFKPYFFPPFARAFHWLLAHVLGLSPRYEPEALEEEIPSPAPHPYDRGPTDEFPKAEPSTSLPLPIQTTTTTPSDTQPTTASSILSTLPPTSSSSPAPRTSASPAVPGTGRRPTEGPIRKGAWAPFSLTQGIHSAPSLRQPSALRRMTGLGSLAAWRAEKAAAHLDTESEMEVSSGMESEASEPAQRPAEEQQEQPRIISTAPRFQLSPPPPLRRPRGGGEEEEEQEEAEGENLPFRPIAPIQMVRPPTFVESDVGVVRDILLFVPPLSPSPSTPPPPPPPPPPTRVASAKQKGKQPLHHQRSAPHRIAGGSRKGKERSSDYSDDGDTLGSSSWRVPSRSGWTPPLPDHRQGSPSIRSQRRDHGHSIESPSSSVKQEDEENL</sequence>
<feature type="region of interest" description="Disordered" evidence="5">
    <location>
        <begin position="634"/>
        <end position="751"/>
    </location>
</feature>
<organism evidence="7 8">
    <name type="scientific">Apophysomyces ossiformis</name>
    <dbReference type="NCBI Taxonomy" id="679940"/>
    <lineage>
        <taxon>Eukaryota</taxon>
        <taxon>Fungi</taxon>
        <taxon>Fungi incertae sedis</taxon>
        <taxon>Mucoromycota</taxon>
        <taxon>Mucoromycotina</taxon>
        <taxon>Mucoromycetes</taxon>
        <taxon>Mucorales</taxon>
        <taxon>Mucorineae</taxon>
        <taxon>Mucoraceae</taxon>
        <taxon>Apophysomyces</taxon>
    </lineage>
</organism>
<evidence type="ECO:0000256" key="5">
    <source>
        <dbReference type="SAM" id="MobiDB-lite"/>
    </source>
</evidence>
<feature type="transmembrane region" description="Helical" evidence="6">
    <location>
        <begin position="6"/>
        <end position="23"/>
    </location>
</feature>
<gene>
    <name evidence="7" type="ORF">EC973_001713</name>
</gene>
<dbReference type="OrthoDB" id="2291021at2759"/>